<keyword evidence="1" id="KW-0175">Coiled coil</keyword>
<accession>A0ABN7VL80</accession>
<gene>
    <name evidence="2" type="ORF">GMARGA_LOCUS19991</name>
</gene>
<organism evidence="2 3">
    <name type="scientific">Gigaspora margarita</name>
    <dbReference type="NCBI Taxonomy" id="4874"/>
    <lineage>
        <taxon>Eukaryota</taxon>
        <taxon>Fungi</taxon>
        <taxon>Fungi incertae sedis</taxon>
        <taxon>Mucoromycota</taxon>
        <taxon>Glomeromycotina</taxon>
        <taxon>Glomeromycetes</taxon>
        <taxon>Diversisporales</taxon>
        <taxon>Gigasporaceae</taxon>
        <taxon>Gigaspora</taxon>
    </lineage>
</organism>
<reference evidence="2 3" key="1">
    <citation type="submission" date="2021-06" db="EMBL/GenBank/DDBJ databases">
        <authorList>
            <person name="Kallberg Y."/>
            <person name="Tangrot J."/>
            <person name="Rosling A."/>
        </authorList>
    </citation>
    <scope>NUCLEOTIDE SEQUENCE [LARGE SCALE GENOMIC DNA]</scope>
    <source>
        <strain evidence="2 3">120-4 pot B 10/14</strain>
    </source>
</reference>
<feature type="coiled-coil region" evidence="1">
    <location>
        <begin position="194"/>
        <end position="221"/>
    </location>
</feature>
<proteinExistence type="predicted"/>
<comment type="caution">
    <text evidence="2">The sequence shown here is derived from an EMBL/GenBank/DDBJ whole genome shotgun (WGS) entry which is preliminary data.</text>
</comment>
<keyword evidence="3" id="KW-1185">Reference proteome</keyword>
<evidence type="ECO:0000256" key="1">
    <source>
        <dbReference type="SAM" id="Coils"/>
    </source>
</evidence>
<feature type="coiled-coil region" evidence="1">
    <location>
        <begin position="70"/>
        <end position="107"/>
    </location>
</feature>
<dbReference type="EMBL" id="CAJVQB010017149">
    <property type="protein sequence ID" value="CAG8782931.1"/>
    <property type="molecule type" value="Genomic_DNA"/>
</dbReference>
<sequence>MLRRKKDLDQIANNKKKKIELDKIATKMKENIEIETKAINTMNAILEDFKNKPALDYNMELIYMAQTSIREEQLKKLKDYEGLKKILEKLIEKNDSLQTKLFELKMLSLNKFNYVVGTLNEKQTNLENNLQTNKDKNETRRTEVNICTNNFKEKLKKLKRNTTMQVILKDIQEQKNANINYQKIVDDKMLENIKNASEVEVEKLKETVASIKLELKKTIEKTKMMRHDEERMYKSQILELDIQINYLKNDNYKKLKEIEKVLEEEVAMLRRKILSYEDRQKQKSQTQHIIKEN</sequence>
<protein>
    <submittedName>
        <fullName evidence="2">18013_t:CDS:1</fullName>
    </submittedName>
</protein>
<feature type="coiled-coil region" evidence="1">
    <location>
        <begin position="252"/>
        <end position="279"/>
    </location>
</feature>
<dbReference type="Proteomes" id="UP000789901">
    <property type="component" value="Unassembled WGS sequence"/>
</dbReference>
<evidence type="ECO:0000313" key="2">
    <source>
        <dbReference type="EMBL" id="CAG8782931.1"/>
    </source>
</evidence>
<name>A0ABN7VL80_GIGMA</name>
<evidence type="ECO:0000313" key="3">
    <source>
        <dbReference type="Proteomes" id="UP000789901"/>
    </source>
</evidence>